<feature type="compositionally biased region" description="Acidic residues" evidence="1">
    <location>
        <begin position="8"/>
        <end position="30"/>
    </location>
</feature>
<feature type="region of interest" description="Disordered" evidence="1">
    <location>
        <begin position="1"/>
        <end position="56"/>
    </location>
</feature>
<protein>
    <submittedName>
        <fullName evidence="2">Uncharacterized protein</fullName>
    </submittedName>
</protein>
<reference evidence="3" key="1">
    <citation type="submission" date="2017-01" db="EMBL/GenBank/DDBJ databases">
        <authorList>
            <person name="Varghese N."/>
            <person name="Submissions S."/>
        </authorList>
    </citation>
    <scope>NUCLEOTIDE SEQUENCE [LARGE SCALE GENOMIC DNA]</scope>
    <source>
        <strain evidence="3">ATCC 51758</strain>
    </source>
</reference>
<dbReference type="AlphaFoldDB" id="A0A1N7BEB5"/>
<sequence>MGPFDTNMMDEADAVGDDMGEPAAFDEADPGDGYGADPFADEYDATSGDEMSGDEADAMDDTAIDLGDGAAEGVDDMALWNAFEEEVADALDAADDDEFFGRLLGGLGRAAGVLSRGLGGAAGVAGRARGLARQAGRVAGRVGQVAGAVSPAAMAAARLAGMLGAPGAASALGQVGRVAQGVGRAAGHARGLAGSFGQAAGGAQGLFGQLSQLLSQSQGSDDAFDAVADLYLEDGIDEALPAAVGLAARAAARGLGFRNVGQLSMASRRALVRGVAAAARELVRSRGPQAVRALPRLARSATRVAQRQVPTPQRAVQVVRRGLPQAARRVARSPRMVRQLSQPRSPQPLARPTDIGHGMPTGAPAGRRTLHIDGPATLTITPR</sequence>
<keyword evidence="3" id="KW-1185">Reference proteome</keyword>
<evidence type="ECO:0000256" key="1">
    <source>
        <dbReference type="SAM" id="MobiDB-lite"/>
    </source>
</evidence>
<name>A0A1N7BEB5_9RHOO</name>
<proteinExistence type="predicted"/>
<accession>A0A1N7BEB5</accession>
<evidence type="ECO:0000313" key="2">
    <source>
        <dbReference type="EMBL" id="SIR49566.1"/>
    </source>
</evidence>
<dbReference type="RefSeq" id="WP_076603950.1">
    <property type="nucleotide sequence ID" value="NZ_FTMD01000017.1"/>
</dbReference>
<dbReference type="EMBL" id="FTMD01000017">
    <property type="protein sequence ID" value="SIR49566.1"/>
    <property type="molecule type" value="Genomic_DNA"/>
</dbReference>
<dbReference type="OrthoDB" id="9035882at2"/>
<dbReference type="Proteomes" id="UP000186819">
    <property type="component" value="Unassembled WGS sequence"/>
</dbReference>
<evidence type="ECO:0000313" key="3">
    <source>
        <dbReference type="Proteomes" id="UP000186819"/>
    </source>
</evidence>
<feature type="region of interest" description="Disordered" evidence="1">
    <location>
        <begin position="331"/>
        <end position="383"/>
    </location>
</feature>
<organism evidence="2 3">
    <name type="scientific">Aromatoleum tolulyticum</name>
    <dbReference type="NCBI Taxonomy" id="34027"/>
    <lineage>
        <taxon>Bacteria</taxon>
        <taxon>Pseudomonadati</taxon>
        <taxon>Pseudomonadota</taxon>
        <taxon>Betaproteobacteria</taxon>
        <taxon>Rhodocyclales</taxon>
        <taxon>Rhodocyclaceae</taxon>
        <taxon>Aromatoleum</taxon>
    </lineage>
</organism>
<dbReference type="STRING" id="34027.SAMN05421829_11768"/>
<gene>
    <name evidence="2" type="ORF">SAMN05421829_11768</name>
</gene>